<keyword evidence="4" id="KW-0436">Ligase</keyword>
<dbReference type="GO" id="GO:0008664">
    <property type="term" value="F:RNA 2',3'-cyclic 3'-phosphodiesterase activity"/>
    <property type="evidence" value="ECO:0007669"/>
    <property type="project" value="UniProtKB-EC"/>
</dbReference>
<dbReference type="PANTHER" id="PTHR35561:SF1">
    <property type="entry name" value="RNA 2',3'-CYCLIC PHOSPHODIESTERASE"/>
    <property type="match status" value="1"/>
</dbReference>
<protein>
    <recommendedName>
        <fullName evidence="2">RNA 2',3'-cyclic phosphodiesterase</fullName>
        <shortName evidence="2">RNA 2',3'-CPDase</shortName>
        <ecNumber evidence="2">3.1.4.58</ecNumber>
    </recommendedName>
</protein>
<dbReference type="GO" id="GO:0004113">
    <property type="term" value="F:2',3'-cyclic-nucleotide 3'-phosphodiesterase activity"/>
    <property type="evidence" value="ECO:0007669"/>
    <property type="project" value="InterPro"/>
</dbReference>
<dbReference type="InterPro" id="IPR014051">
    <property type="entry name" value="Phosphoesterase_HXTX"/>
</dbReference>
<keyword evidence="1 2" id="KW-0378">Hydrolase</keyword>
<feature type="short sequence motif" description="HXTX 2" evidence="2">
    <location>
        <begin position="128"/>
        <end position="131"/>
    </location>
</feature>
<dbReference type="HAMAP" id="MF_01940">
    <property type="entry name" value="RNA_CPDase"/>
    <property type="match status" value="1"/>
</dbReference>
<name>A0A419WX77_9BACT</name>
<dbReference type="EC" id="3.1.4.58" evidence="2"/>
<dbReference type="RefSeq" id="WP_170150673.1">
    <property type="nucleotide sequence ID" value="NZ_RAPQ01000010.1"/>
</dbReference>
<dbReference type="Gene3D" id="3.90.1140.10">
    <property type="entry name" value="Cyclic phosphodiesterase"/>
    <property type="match status" value="1"/>
</dbReference>
<comment type="similarity">
    <text evidence="2">Belongs to the 2H phosphoesterase superfamily. ThpR family.</text>
</comment>
<organism evidence="4 5">
    <name type="scientific">Marinifilum flexuosum</name>
    <dbReference type="NCBI Taxonomy" id="1117708"/>
    <lineage>
        <taxon>Bacteria</taxon>
        <taxon>Pseudomonadati</taxon>
        <taxon>Bacteroidota</taxon>
        <taxon>Bacteroidia</taxon>
        <taxon>Marinilabiliales</taxon>
        <taxon>Marinifilaceae</taxon>
    </lineage>
</organism>
<evidence type="ECO:0000259" key="3">
    <source>
        <dbReference type="Pfam" id="PF02834"/>
    </source>
</evidence>
<accession>A0A419WX77</accession>
<dbReference type="NCBIfam" id="TIGR02258">
    <property type="entry name" value="2_5_ligase"/>
    <property type="match status" value="1"/>
</dbReference>
<feature type="active site" description="Proton donor" evidence="2">
    <location>
        <position position="43"/>
    </location>
</feature>
<sequence length="192" mass="22333">METTRIFIAIKINNTDQIRAIFRQVQVDLKDEWIKWVDFKGLHITLGFIGATDVRKIELIKNRLRICAAKFPPFRIQLSSLGAFPSINRARVLWIGVNTDDLMYQLREEILKHLQNIVEFPDTRFSPHLTIGRIKYGVKNPDKVKCILESHESWRDDELLISEFVLMESKLTQQGPVYEVMDHFALSGSTPH</sequence>
<proteinExistence type="inferred from homology"/>
<dbReference type="PANTHER" id="PTHR35561">
    <property type="entry name" value="RNA 2',3'-CYCLIC PHOSPHODIESTERASE"/>
    <property type="match status" value="1"/>
</dbReference>
<comment type="caution">
    <text evidence="4">The sequence shown here is derived from an EMBL/GenBank/DDBJ whole genome shotgun (WGS) entry which is preliminary data.</text>
</comment>
<evidence type="ECO:0000313" key="4">
    <source>
        <dbReference type="EMBL" id="RKD99988.1"/>
    </source>
</evidence>
<keyword evidence="5" id="KW-1185">Reference proteome</keyword>
<evidence type="ECO:0000256" key="1">
    <source>
        <dbReference type="ARBA" id="ARBA00022801"/>
    </source>
</evidence>
<dbReference type="InterPro" id="IPR004175">
    <property type="entry name" value="RNA_CPDase"/>
</dbReference>
<feature type="domain" description="Phosphoesterase HXTX" evidence="3">
    <location>
        <begin position="101"/>
        <end position="178"/>
    </location>
</feature>
<feature type="short sequence motif" description="HXTX 1" evidence="2">
    <location>
        <begin position="43"/>
        <end position="46"/>
    </location>
</feature>
<feature type="active site" description="Proton acceptor" evidence="2">
    <location>
        <position position="128"/>
    </location>
</feature>
<comment type="catalytic activity">
    <reaction evidence="2">
        <text>a 3'-end 2',3'-cyclophospho-ribonucleotide-RNA + H2O = a 3'-end 2'-phospho-ribonucleotide-RNA + H(+)</text>
        <dbReference type="Rhea" id="RHEA:11828"/>
        <dbReference type="Rhea" id="RHEA-COMP:10464"/>
        <dbReference type="Rhea" id="RHEA-COMP:17353"/>
        <dbReference type="ChEBI" id="CHEBI:15377"/>
        <dbReference type="ChEBI" id="CHEBI:15378"/>
        <dbReference type="ChEBI" id="CHEBI:83064"/>
        <dbReference type="ChEBI" id="CHEBI:173113"/>
        <dbReference type="EC" id="3.1.4.58"/>
    </reaction>
</comment>
<evidence type="ECO:0000313" key="5">
    <source>
        <dbReference type="Proteomes" id="UP000284531"/>
    </source>
</evidence>
<gene>
    <name evidence="4" type="ORF">BXY64_2974</name>
</gene>
<dbReference type="AlphaFoldDB" id="A0A419WX77"/>
<dbReference type="Pfam" id="PF02834">
    <property type="entry name" value="LigT_PEase"/>
    <property type="match status" value="2"/>
</dbReference>
<dbReference type="SUPFAM" id="SSF55144">
    <property type="entry name" value="LigT-like"/>
    <property type="match status" value="1"/>
</dbReference>
<feature type="domain" description="Phosphoesterase HXTX" evidence="3">
    <location>
        <begin position="15"/>
        <end position="94"/>
    </location>
</feature>
<comment type="function">
    <text evidence="2">Hydrolyzes RNA 2',3'-cyclic phosphodiester to an RNA 2'-phosphomonoester.</text>
</comment>
<dbReference type="Proteomes" id="UP000284531">
    <property type="component" value="Unassembled WGS sequence"/>
</dbReference>
<reference evidence="4 5" key="1">
    <citation type="submission" date="2018-09" db="EMBL/GenBank/DDBJ databases">
        <title>Genomic Encyclopedia of Archaeal and Bacterial Type Strains, Phase II (KMG-II): from individual species to whole genera.</title>
        <authorList>
            <person name="Goeker M."/>
        </authorList>
    </citation>
    <scope>NUCLEOTIDE SEQUENCE [LARGE SCALE GENOMIC DNA]</scope>
    <source>
        <strain evidence="4 5">DSM 21950</strain>
    </source>
</reference>
<dbReference type="InterPro" id="IPR009097">
    <property type="entry name" value="Cyclic_Pdiesterase"/>
</dbReference>
<dbReference type="EMBL" id="RAPQ01000010">
    <property type="protein sequence ID" value="RKD99988.1"/>
    <property type="molecule type" value="Genomic_DNA"/>
</dbReference>
<dbReference type="GO" id="GO:0016874">
    <property type="term" value="F:ligase activity"/>
    <property type="evidence" value="ECO:0007669"/>
    <property type="project" value="UniProtKB-KW"/>
</dbReference>
<evidence type="ECO:0000256" key="2">
    <source>
        <dbReference type="HAMAP-Rule" id="MF_01940"/>
    </source>
</evidence>